<proteinExistence type="predicted"/>
<organism evidence="1 2">
    <name type="scientific">Prescottella agglutinans</name>
    <dbReference type="NCBI Taxonomy" id="1644129"/>
    <lineage>
        <taxon>Bacteria</taxon>
        <taxon>Bacillati</taxon>
        <taxon>Actinomycetota</taxon>
        <taxon>Actinomycetes</taxon>
        <taxon>Mycobacteriales</taxon>
        <taxon>Nocardiaceae</taxon>
        <taxon>Prescottella</taxon>
    </lineage>
</organism>
<reference evidence="1 2" key="1">
    <citation type="submission" date="2023-04" db="EMBL/GenBank/DDBJ databases">
        <title>Forest soil microbial communities from Buena Vista Peninsula, Colon Province, Panama.</title>
        <authorList>
            <person name="Bouskill N."/>
        </authorList>
    </citation>
    <scope>NUCLEOTIDE SEQUENCE [LARGE SCALE GENOMIC DNA]</scope>
    <source>
        <strain evidence="1 2">CFH S0262</strain>
    </source>
</reference>
<sequence>MRTESLLPLIAQIRPEVWDAIAPHTPRAGRGSDRASLNPQPLPPSEAFLINAVDMAHEVARIAVESDIRGEPSGRIISEVVDDWCATPWPRKWPWGGPGPRPLDDGPLPDPWVISTGRVIGAMIFSSAGSRLDKGELRTALLDGAERLAEAAATS</sequence>
<accession>A0ABT6MIJ0</accession>
<comment type="caution">
    <text evidence="1">The sequence shown here is derived from an EMBL/GenBank/DDBJ whole genome shotgun (WGS) entry which is preliminary data.</text>
</comment>
<protein>
    <submittedName>
        <fullName evidence="1">Uncharacterized protein</fullName>
    </submittedName>
</protein>
<keyword evidence="2" id="KW-1185">Reference proteome</keyword>
<evidence type="ECO:0000313" key="1">
    <source>
        <dbReference type="EMBL" id="MDH6284138.1"/>
    </source>
</evidence>
<gene>
    <name evidence="1" type="ORF">M2280_005390</name>
</gene>
<name>A0ABT6MIJ0_9NOCA</name>
<dbReference type="EMBL" id="JARXVC010000018">
    <property type="protein sequence ID" value="MDH6284138.1"/>
    <property type="molecule type" value="Genomic_DNA"/>
</dbReference>
<evidence type="ECO:0000313" key="2">
    <source>
        <dbReference type="Proteomes" id="UP001160334"/>
    </source>
</evidence>
<dbReference type="Proteomes" id="UP001160334">
    <property type="component" value="Unassembled WGS sequence"/>
</dbReference>